<evidence type="ECO:0000256" key="6">
    <source>
        <dbReference type="ARBA" id="ARBA00023098"/>
    </source>
</evidence>
<keyword evidence="1 10" id="KW-1003">Cell membrane</keyword>
<dbReference type="InterPro" id="IPR003811">
    <property type="entry name" value="G3P_acylTferase_PlsY"/>
</dbReference>
<dbReference type="GO" id="GO:0008654">
    <property type="term" value="P:phospholipid biosynthetic process"/>
    <property type="evidence" value="ECO:0007669"/>
    <property type="project" value="UniProtKB-UniRule"/>
</dbReference>
<feature type="transmembrane region" description="Helical" evidence="10">
    <location>
        <begin position="98"/>
        <end position="119"/>
    </location>
</feature>
<sequence>MGTASMAAAIACTLGVAALLGSIPWGVIISKLFFGVDVRDHGSGNIGTTNALRTLGKKGGAAVFALDFGKGAASSLVVMAAAALLGGAEAVPQWFHDVLVGTAFVGCIWGHVFSPWLGFKGGKGIAVAFGCMMAAFGPVSGLVNFSVFLVLTLATRYVSLGSVAAALVCPFVSFATFGPNVFANLLCLLGAGTVVWAHRANIRRLLNGTESKLSLGGRKGGEGA</sequence>
<dbReference type="AlphaFoldDB" id="A0A6M8J0V8"/>
<evidence type="ECO:0000256" key="8">
    <source>
        <dbReference type="ARBA" id="ARBA00023209"/>
    </source>
</evidence>
<evidence type="ECO:0000256" key="1">
    <source>
        <dbReference type="ARBA" id="ARBA00022475"/>
    </source>
</evidence>
<evidence type="ECO:0000256" key="7">
    <source>
        <dbReference type="ARBA" id="ARBA00023136"/>
    </source>
</evidence>
<comment type="similarity">
    <text evidence="10">Belongs to the PlsY family.</text>
</comment>
<comment type="subcellular location">
    <subcellularLocation>
        <location evidence="10">Cell membrane</location>
        <topology evidence="10">Multi-pass membrane protein</topology>
    </subcellularLocation>
</comment>
<dbReference type="SMART" id="SM01207">
    <property type="entry name" value="G3P_acyltransf"/>
    <property type="match status" value="1"/>
</dbReference>
<proteinExistence type="inferred from homology"/>
<dbReference type="GO" id="GO:0043772">
    <property type="term" value="F:acyl-phosphate glycerol-3-phosphate acyltransferase activity"/>
    <property type="evidence" value="ECO:0007669"/>
    <property type="project" value="UniProtKB-UniRule"/>
</dbReference>
<keyword evidence="4 10" id="KW-0812">Transmembrane</keyword>
<comment type="subunit">
    <text evidence="10">Probably interacts with PlsX.</text>
</comment>
<comment type="function">
    <text evidence="10">Catalyzes the transfer of an acyl group from acyl-phosphate (acyl-PO(4)) to glycerol-3-phosphate (G3P) to form lysophosphatidic acid (LPA). This enzyme utilizes acyl-phosphate as fatty acyl donor, but not acyl-CoA or acyl-ACP.</text>
</comment>
<comment type="pathway">
    <text evidence="10">Lipid metabolism; phospholipid metabolism.</text>
</comment>
<evidence type="ECO:0000256" key="10">
    <source>
        <dbReference type="HAMAP-Rule" id="MF_01043"/>
    </source>
</evidence>
<reference evidence="12" key="1">
    <citation type="submission" date="2020-05" db="EMBL/GenBank/DDBJ databases">
        <title>Novel species in genus Nocardioides.</title>
        <authorList>
            <person name="Zhang G."/>
        </authorList>
    </citation>
    <scope>NUCLEOTIDE SEQUENCE [LARGE SCALE GENOMIC DNA]</scope>
    <source>
        <strain evidence="12">zg-1050</strain>
    </source>
</reference>
<keyword evidence="9 10" id="KW-1208">Phospholipid metabolism</keyword>
<feature type="transmembrane region" description="Helical" evidence="10">
    <location>
        <begin position="181"/>
        <end position="197"/>
    </location>
</feature>
<name>A0A6M8J0V8_9ACTN</name>
<gene>
    <name evidence="10 11" type="primary">plsY</name>
    <name evidence="11" type="ORF">HLV38_00575</name>
</gene>
<keyword evidence="3 10" id="KW-0808">Transferase</keyword>
<dbReference type="GO" id="GO:0005886">
    <property type="term" value="C:plasma membrane"/>
    <property type="evidence" value="ECO:0007669"/>
    <property type="project" value="UniProtKB-SubCell"/>
</dbReference>
<evidence type="ECO:0000256" key="4">
    <source>
        <dbReference type="ARBA" id="ARBA00022692"/>
    </source>
</evidence>
<evidence type="ECO:0000256" key="5">
    <source>
        <dbReference type="ARBA" id="ARBA00022989"/>
    </source>
</evidence>
<keyword evidence="5 10" id="KW-1133">Transmembrane helix</keyword>
<keyword evidence="8 10" id="KW-0594">Phospholipid biosynthesis</keyword>
<evidence type="ECO:0000313" key="12">
    <source>
        <dbReference type="Proteomes" id="UP000503297"/>
    </source>
</evidence>
<keyword evidence="11" id="KW-0012">Acyltransferase</keyword>
<keyword evidence="2 10" id="KW-0444">Lipid biosynthesis</keyword>
<dbReference type="RefSeq" id="WP_173163428.1">
    <property type="nucleotide sequence ID" value="NZ_CP053716.1"/>
</dbReference>
<accession>A0A6M8J0V8</accession>
<organism evidence="11 12">
    <name type="scientific">Berryella wangjianweii</name>
    <dbReference type="NCBI Taxonomy" id="2734634"/>
    <lineage>
        <taxon>Bacteria</taxon>
        <taxon>Bacillati</taxon>
        <taxon>Actinomycetota</taxon>
        <taxon>Coriobacteriia</taxon>
        <taxon>Eggerthellales</taxon>
        <taxon>Eggerthellaceae</taxon>
        <taxon>Berryella</taxon>
    </lineage>
</organism>
<dbReference type="EMBL" id="CP053716">
    <property type="protein sequence ID" value="QKF06781.1"/>
    <property type="molecule type" value="Genomic_DNA"/>
</dbReference>
<feature type="transmembrane region" description="Helical" evidence="10">
    <location>
        <begin position="157"/>
        <end position="175"/>
    </location>
</feature>
<comment type="catalytic activity">
    <reaction evidence="10">
        <text>an acyl phosphate + sn-glycerol 3-phosphate = a 1-acyl-sn-glycero-3-phosphate + phosphate</text>
        <dbReference type="Rhea" id="RHEA:34075"/>
        <dbReference type="ChEBI" id="CHEBI:43474"/>
        <dbReference type="ChEBI" id="CHEBI:57597"/>
        <dbReference type="ChEBI" id="CHEBI:57970"/>
        <dbReference type="ChEBI" id="CHEBI:59918"/>
        <dbReference type="EC" id="2.3.1.275"/>
    </reaction>
</comment>
<dbReference type="HAMAP" id="MF_01043">
    <property type="entry name" value="PlsY"/>
    <property type="match status" value="1"/>
</dbReference>
<keyword evidence="7 10" id="KW-0472">Membrane</keyword>
<dbReference type="PANTHER" id="PTHR30309">
    <property type="entry name" value="INNER MEMBRANE PROTEIN YGIH"/>
    <property type="match status" value="1"/>
</dbReference>
<evidence type="ECO:0000313" key="11">
    <source>
        <dbReference type="EMBL" id="QKF06781.1"/>
    </source>
</evidence>
<dbReference type="Proteomes" id="UP000503297">
    <property type="component" value="Chromosome"/>
</dbReference>
<dbReference type="PANTHER" id="PTHR30309:SF0">
    <property type="entry name" value="GLYCEROL-3-PHOSPHATE ACYLTRANSFERASE-RELATED"/>
    <property type="match status" value="1"/>
</dbReference>
<dbReference type="Pfam" id="PF02660">
    <property type="entry name" value="G3P_acyltransf"/>
    <property type="match status" value="1"/>
</dbReference>
<evidence type="ECO:0000256" key="3">
    <source>
        <dbReference type="ARBA" id="ARBA00022679"/>
    </source>
</evidence>
<dbReference type="EC" id="2.3.1.275" evidence="10"/>
<evidence type="ECO:0000256" key="9">
    <source>
        <dbReference type="ARBA" id="ARBA00023264"/>
    </source>
</evidence>
<dbReference type="KEGG" id="bwa:HLV38_00575"/>
<feature type="transmembrane region" description="Helical" evidence="10">
    <location>
        <begin position="72"/>
        <end position="91"/>
    </location>
</feature>
<feature type="transmembrane region" description="Helical" evidence="10">
    <location>
        <begin position="125"/>
        <end position="150"/>
    </location>
</feature>
<keyword evidence="6 10" id="KW-0443">Lipid metabolism</keyword>
<protein>
    <recommendedName>
        <fullName evidence="10">Glycerol-3-phosphate acyltransferase</fullName>
    </recommendedName>
    <alternativeName>
        <fullName evidence="10">Acyl-PO4 G3P acyltransferase</fullName>
    </alternativeName>
    <alternativeName>
        <fullName evidence="10">Acyl-phosphate--glycerol-3-phosphate acyltransferase</fullName>
    </alternativeName>
    <alternativeName>
        <fullName evidence="10">G3P acyltransferase</fullName>
        <shortName evidence="10">GPAT</shortName>
        <ecNumber evidence="10">2.3.1.275</ecNumber>
    </alternativeName>
    <alternativeName>
        <fullName evidence="10">Lysophosphatidic acid synthase</fullName>
        <shortName evidence="10">LPA synthase</shortName>
    </alternativeName>
</protein>
<keyword evidence="12" id="KW-1185">Reference proteome</keyword>
<dbReference type="NCBIfam" id="TIGR00023">
    <property type="entry name" value="glycerol-3-phosphate 1-O-acyltransferase PlsY"/>
    <property type="match status" value="1"/>
</dbReference>
<evidence type="ECO:0000256" key="2">
    <source>
        <dbReference type="ARBA" id="ARBA00022516"/>
    </source>
</evidence>
<dbReference type="UniPathway" id="UPA00085"/>